<dbReference type="GO" id="GO:0015562">
    <property type="term" value="F:efflux transmembrane transporter activity"/>
    <property type="evidence" value="ECO:0007669"/>
    <property type="project" value="InterPro"/>
</dbReference>
<dbReference type="InterPro" id="IPR058624">
    <property type="entry name" value="MdtA-like_HH"/>
</dbReference>
<dbReference type="InterPro" id="IPR050465">
    <property type="entry name" value="UPF0194_transport"/>
</dbReference>
<keyword evidence="4" id="KW-0812">Transmembrane</keyword>
<feature type="transmembrane region" description="Helical" evidence="4">
    <location>
        <begin position="35"/>
        <end position="53"/>
    </location>
</feature>
<evidence type="ECO:0000256" key="3">
    <source>
        <dbReference type="ARBA" id="ARBA00023054"/>
    </source>
</evidence>
<dbReference type="PANTHER" id="PTHR32347:SF14">
    <property type="entry name" value="EFFLUX SYSTEM COMPONENT YKNX-RELATED"/>
    <property type="match status" value="1"/>
</dbReference>
<evidence type="ECO:0000256" key="2">
    <source>
        <dbReference type="ARBA" id="ARBA00009477"/>
    </source>
</evidence>
<dbReference type="RefSeq" id="WP_115669410.1">
    <property type="nucleotide sequence ID" value="NZ_UEYP01000002.1"/>
</dbReference>
<evidence type="ECO:0000256" key="4">
    <source>
        <dbReference type="SAM" id="Phobius"/>
    </source>
</evidence>
<dbReference type="Pfam" id="PF25876">
    <property type="entry name" value="HH_MFP_RND"/>
    <property type="match status" value="1"/>
</dbReference>
<dbReference type="EMBL" id="UEYP01000002">
    <property type="protein sequence ID" value="SSC66648.1"/>
    <property type="molecule type" value="Genomic_DNA"/>
</dbReference>
<dbReference type="Gene3D" id="1.10.287.470">
    <property type="entry name" value="Helix hairpin bin"/>
    <property type="match status" value="1"/>
</dbReference>
<dbReference type="Proteomes" id="UP000254764">
    <property type="component" value="Unassembled WGS sequence"/>
</dbReference>
<dbReference type="OrthoDB" id="9791520at2"/>
<protein>
    <submittedName>
        <fullName evidence="7">Uncharacterized protein</fullName>
    </submittedName>
</protein>
<reference evidence="8" key="1">
    <citation type="submission" date="2018-07" db="EMBL/GenBank/DDBJ databases">
        <authorList>
            <person name="Peiro R."/>
            <person name="Begona"/>
            <person name="Cbmso G."/>
            <person name="Lopez M."/>
            <person name="Gonzalez S."/>
        </authorList>
    </citation>
    <scope>NUCLEOTIDE SEQUENCE [LARGE SCALE GENOMIC DNA]</scope>
</reference>
<dbReference type="NCBIfam" id="TIGR01730">
    <property type="entry name" value="RND_mfp"/>
    <property type="match status" value="1"/>
</dbReference>
<dbReference type="PANTHER" id="PTHR32347">
    <property type="entry name" value="EFFLUX SYSTEM COMPONENT YKNX-RELATED"/>
    <property type="match status" value="1"/>
</dbReference>
<comment type="similarity">
    <text evidence="2">Belongs to the membrane fusion protein (MFP) (TC 8.A.1) family.</text>
</comment>
<keyword evidence="4" id="KW-0472">Membrane</keyword>
<keyword evidence="3" id="KW-0175">Coiled coil</keyword>
<evidence type="ECO:0000259" key="6">
    <source>
        <dbReference type="Pfam" id="PF25954"/>
    </source>
</evidence>
<dbReference type="InterPro" id="IPR006143">
    <property type="entry name" value="RND_pump_MFP"/>
</dbReference>
<dbReference type="Gene3D" id="2.40.30.170">
    <property type="match status" value="1"/>
</dbReference>
<feature type="domain" description="Multidrug resistance protein MdtA-like alpha-helical hairpin" evidence="5">
    <location>
        <begin position="136"/>
        <end position="210"/>
    </location>
</feature>
<proteinExistence type="inferred from homology"/>
<organism evidence="7 8">
    <name type="scientific">Ciceribacter selenitireducens ATCC BAA-1503</name>
    <dbReference type="NCBI Taxonomy" id="1336235"/>
    <lineage>
        <taxon>Bacteria</taxon>
        <taxon>Pseudomonadati</taxon>
        <taxon>Pseudomonadota</taxon>
        <taxon>Alphaproteobacteria</taxon>
        <taxon>Hyphomicrobiales</taxon>
        <taxon>Rhizobiaceae</taxon>
        <taxon>Ciceribacter</taxon>
    </lineage>
</organism>
<dbReference type="GO" id="GO:0016020">
    <property type="term" value="C:membrane"/>
    <property type="evidence" value="ECO:0007669"/>
    <property type="project" value="InterPro"/>
</dbReference>
<name>A0A376AFU2_9HYPH</name>
<keyword evidence="4" id="KW-1133">Transmembrane helix</keyword>
<evidence type="ECO:0000313" key="8">
    <source>
        <dbReference type="Proteomes" id="UP000254764"/>
    </source>
</evidence>
<evidence type="ECO:0000259" key="5">
    <source>
        <dbReference type="Pfam" id="PF25876"/>
    </source>
</evidence>
<accession>A0A376AFU2</accession>
<dbReference type="Gene3D" id="2.40.50.100">
    <property type="match status" value="1"/>
</dbReference>
<gene>
    <name evidence="7" type="ORF">RHIZ70_2356</name>
</gene>
<dbReference type="InterPro" id="IPR058792">
    <property type="entry name" value="Beta-barrel_RND_2"/>
</dbReference>
<dbReference type="SUPFAM" id="SSF111369">
    <property type="entry name" value="HlyD-like secretion proteins"/>
    <property type="match status" value="1"/>
</dbReference>
<comment type="subcellular location">
    <subcellularLocation>
        <location evidence="1">Cell envelope</location>
    </subcellularLocation>
</comment>
<evidence type="ECO:0000313" key="7">
    <source>
        <dbReference type="EMBL" id="SSC66648.1"/>
    </source>
</evidence>
<dbReference type="GO" id="GO:0030313">
    <property type="term" value="C:cell envelope"/>
    <property type="evidence" value="ECO:0007669"/>
    <property type="project" value="UniProtKB-SubCell"/>
</dbReference>
<feature type="domain" description="CusB-like beta-barrel" evidence="6">
    <location>
        <begin position="254"/>
        <end position="327"/>
    </location>
</feature>
<dbReference type="Pfam" id="PF25954">
    <property type="entry name" value="Beta-barrel_RND_2"/>
    <property type="match status" value="1"/>
</dbReference>
<dbReference type="STRING" id="1336235.GCA_000518785_00312"/>
<evidence type="ECO:0000256" key="1">
    <source>
        <dbReference type="ARBA" id="ARBA00004196"/>
    </source>
</evidence>
<dbReference type="AlphaFoldDB" id="A0A376AFU2"/>
<sequence length="431" mass="45501">MTSDTAAPPPAKDKETDELTALLGSSQKRGKRSRWLWRLLAAGVLIGAGYAYWSYSTQATAYTYSTSAAKRGNLTVVVTATGSVEPTVQVDVSSEQSGTIRDVLVDYNSVVKLGEVVARLDTAKLEANVKSAEANLLSAKASVAKADADMKSAKATFDRLKSLVSSRVSTQQEMDAAGYTYEAAVATKASAEANVLSAEAELEQARLNLSKATIISPIDGIVLSRDVDPGATVAASLEAPTLFTIAGDLREMELQVDIDEADVGQVAVGQKATFTVDAFSEKRFPAEITSVRYASETVNDVVTYMGILKVENDQLLLRPGMTATADIVVQSIEDSLLIPNAALRYAPPETLTKSSSGGGSGMFSLFRPPRMGSISAPEPEGSERTVWLMKNNVPTAVNVEIGASDGQSTVVTKGDIAEGDLLITDATEKNG</sequence>
<keyword evidence="8" id="KW-1185">Reference proteome</keyword>